<evidence type="ECO:0000313" key="5">
    <source>
        <dbReference type="Proteomes" id="UP000700732"/>
    </source>
</evidence>
<feature type="transmembrane region" description="Helical" evidence="1">
    <location>
        <begin position="93"/>
        <end position="111"/>
    </location>
</feature>
<gene>
    <name evidence="4" type="ORF">FH603_2025</name>
</gene>
<comment type="caution">
    <text evidence="4">The sequence shown here is derived from an EMBL/GenBank/DDBJ whole genome shotgun (WGS) entry which is preliminary data.</text>
</comment>
<dbReference type="RefSeq" id="WP_186737325.1">
    <property type="nucleotide sequence ID" value="NZ_VFIA01000010.1"/>
</dbReference>
<dbReference type="InterPro" id="IPR032508">
    <property type="entry name" value="FecR_C"/>
</dbReference>
<dbReference type="PIRSF" id="PIRSF018266">
    <property type="entry name" value="FecR"/>
    <property type="match status" value="1"/>
</dbReference>
<feature type="domain" description="FecR protein" evidence="2">
    <location>
        <begin position="123"/>
        <end position="216"/>
    </location>
</feature>
<organism evidence="4 5">
    <name type="scientific">Spirosoma utsteinense</name>
    <dbReference type="NCBI Taxonomy" id="2585773"/>
    <lineage>
        <taxon>Bacteria</taxon>
        <taxon>Pseudomonadati</taxon>
        <taxon>Bacteroidota</taxon>
        <taxon>Cytophagia</taxon>
        <taxon>Cytophagales</taxon>
        <taxon>Cytophagaceae</taxon>
        <taxon>Spirosoma</taxon>
    </lineage>
</organism>
<evidence type="ECO:0000259" key="3">
    <source>
        <dbReference type="Pfam" id="PF16344"/>
    </source>
</evidence>
<dbReference type="Pfam" id="PF16344">
    <property type="entry name" value="FecR_C"/>
    <property type="match status" value="1"/>
</dbReference>
<feature type="domain" description="Protein FecR C-terminal" evidence="3">
    <location>
        <begin position="261"/>
        <end position="329"/>
    </location>
</feature>
<dbReference type="Pfam" id="PF04773">
    <property type="entry name" value="FecR"/>
    <property type="match status" value="1"/>
</dbReference>
<keyword evidence="1" id="KW-0472">Membrane</keyword>
<reference evidence="4 5" key="1">
    <citation type="submission" date="2019-06" db="EMBL/GenBank/DDBJ databases">
        <title>Spirosoma utsteinense sp. nov. isolated from Antarctic ice-free soils.</title>
        <authorList>
            <person name="Tahon G."/>
        </authorList>
    </citation>
    <scope>NUCLEOTIDE SEQUENCE [LARGE SCALE GENOMIC DNA]</scope>
    <source>
        <strain evidence="4 5">LMG 31447</strain>
    </source>
</reference>
<protein>
    <submittedName>
        <fullName evidence="4">Ferric-dicitrate binding protein FerR (Iron transport regulator)</fullName>
    </submittedName>
</protein>
<dbReference type="PANTHER" id="PTHR30273">
    <property type="entry name" value="PERIPLASMIC SIGNAL SENSOR AND SIGMA FACTOR ACTIVATOR FECR-RELATED"/>
    <property type="match status" value="1"/>
</dbReference>
<dbReference type="Gene3D" id="2.60.120.1440">
    <property type="match status" value="1"/>
</dbReference>
<keyword evidence="5" id="KW-1185">Reference proteome</keyword>
<dbReference type="Gene3D" id="3.55.50.30">
    <property type="match status" value="1"/>
</dbReference>
<proteinExistence type="predicted"/>
<dbReference type="Proteomes" id="UP000700732">
    <property type="component" value="Unassembled WGS sequence"/>
</dbReference>
<dbReference type="InterPro" id="IPR006860">
    <property type="entry name" value="FecR"/>
</dbReference>
<evidence type="ECO:0000256" key="1">
    <source>
        <dbReference type="SAM" id="Phobius"/>
    </source>
</evidence>
<dbReference type="EMBL" id="VFIA01000010">
    <property type="protein sequence ID" value="MBC3791522.1"/>
    <property type="molecule type" value="Genomic_DNA"/>
</dbReference>
<keyword evidence="1" id="KW-0812">Transmembrane</keyword>
<sequence>MTEELLQRYFVSQTTLEEARQVLDWFDTEAGQAYLAHRLDTQLSPTDWPLSASDPMPDANRLWHRLYQTVHHTDLEQEPTVRRLNWYATPMRWAAVLIGALLVALSSYWGYRQLYPDDLIRNTAYGTTSKLTLPDGSMVTLNGNSRLRYAPRWAYGQVREVWLDGEAFFRVTHQPHHERFLVHLPNKLTIEVLGTQFNVLARQSRARVVLSNGKIRLDVGQQSTERLVMLPGDLFFADVKTNVFYRKRVDPAVQSSWQEGKLRFDGTTLGEVAQMLEETYGVTIVIADTTLQKQAISGTIPNKNLNIILKGLSTLFDLHIVRQANQITIQ</sequence>
<accession>A0ABR6W4X8</accession>
<keyword evidence="1" id="KW-1133">Transmembrane helix</keyword>
<evidence type="ECO:0000259" key="2">
    <source>
        <dbReference type="Pfam" id="PF04773"/>
    </source>
</evidence>
<dbReference type="InterPro" id="IPR012373">
    <property type="entry name" value="Ferrdict_sens_TM"/>
</dbReference>
<dbReference type="PANTHER" id="PTHR30273:SF2">
    <property type="entry name" value="PROTEIN FECR"/>
    <property type="match status" value="1"/>
</dbReference>
<evidence type="ECO:0000313" key="4">
    <source>
        <dbReference type="EMBL" id="MBC3791522.1"/>
    </source>
</evidence>
<name>A0ABR6W4X8_9BACT</name>